<comment type="similarity">
    <text evidence="5">Belongs to the SAT4 family.</text>
</comment>
<evidence type="ECO:0000313" key="8">
    <source>
        <dbReference type="EMBL" id="KAF2662179.1"/>
    </source>
</evidence>
<comment type="subcellular location">
    <subcellularLocation>
        <location evidence="1">Membrane</location>
        <topology evidence="1">Multi-pass membrane protein</topology>
    </subcellularLocation>
</comment>
<organism evidence="8 9">
    <name type="scientific">Lophiostoma macrostomum CBS 122681</name>
    <dbReference type="NCBI Taxonomy" id="1314788"/>
    <lineage>
        <taxon>Eukaryota</taxon>
        <taxon>Fungi</taxon>
        <taxon>Dikarya</taxon>
        <taxon>Ascomycota</taxon>
        <taxon>Pezizomycotina</taxon>
        <taxon>Dothideomycetes</taxon>
        <taxon>Pleosporomycetidae</taxon>
        <taxon>Pleosporales</taxon>
        <taxon>Lophiostomataceae</taxon>
        <taxon>Lophiostoma</taxon>
    </lineage>
</organism>
<feature type="domain" description="Rhodopsin" evidence="7">
    <location>
        <begin position="58"/>
        <end position="277"/>
    </location>
</feature>
<keyword evidence="9" id="KW-1185">Reference proteome</keyword>
<keyword evidence="2 6" id="KW-0812">Transmembrane</keyword>
<dbReference type="PANTHER" id="PTHR33048:SF156">
    <property type="entry name" value="INTEGRAL MEMBRANE PROTEIN"/>
    <property type="match status" value="1"/>
</dbReference>
<sequence>MLDSTWTTEFVSGHSSQPLMNVCISFAVVETFFVIAFVFSWYYNKDISNNNKHAFFLVLLGYMFSLGGVAVGILKIAIGGAGYHAAGLQAETLRTARQLSKAQQLVYVASIPWPRLAILCLYLKLFRSRTMRYIIYATGLAVMALCLFGLIMGFVNCRPFAAAWDGTLPARCTIDTVDVFRYYCIPNIITDAVILLIPLPAVAKLQVGFLTKVGLFVTFLAMSSGILVAVLRFVSVLKADLFGDITFSPSLTIFTIIEPGVYLIASTIPTLRPLIRRFFKEANDTILLAPRLTNLFRSSLQVRTSAASLPAPPRRVLQKKSSRSLYDYFDTVGQLPVRGPDLDEAHWMQALDTPSPRSLDEESLVCAHAIIQERFAREGRNPDGTLQWWSLQPVQTSPLRSSFVFVNK</sequence>
<evidence type="ECO:0000256" key="2">
    <source>
        <dbReference type="ARBA" id="ARBA00022692"/>
    </source>
</evidence>
<gene>
    <name evidence="8" type="ORF">K491DRAFT_773309</name>
</gene>
<evidence type="ECO:0000256" key="3">
    <source>
        <dbReference type="ARBA" id="ARBA00022989"/>
    </source>
</evidence>
<feature type="transmembrane region" description="Helical" evidence="6">
    <location>
        <begin position="133"/>
        <end position="155"/>
    </location>
</feature>
<evidence type="ECO:0000313" key="9">
    <source>
        <dbReference type="Proteomes" id="UP000799324"/>
    </source>
</evidence>
<feature type="transmembrane region" description="Helical" evidence="6">
    <location>
        <begin position="55"/>
        <end position="85"/>
    </location>
</feature>
<feature type="transmembrane region" description="Helical" evidence="6">
    <location>
        <begin position="105"/>
        <end position="126"/>
    </location>
</feature>
<dbReference type="EMBL" id="MU004290">
    <property type="protein sequence ID" value="KAF2662179.1"/>
    <property type="molecule type" value="Genomic_DNA"/>
</dbReference>
<proteinExistence type="inferred from homology"/>
<evidence type="ECO:0000256" key="5">
    <source>
        <dbReference type="ARBA" id="ARBA00038359"/>
    </source>
</evidence>
<name>A0A6A6TQ24_9PLEO</name>
<reference evidence="8" key="1">
    <citation type="journal article" date="2020" name="Stud. Mycol.">
        <title>101 Dothideomycetes genomes: a test case for predicting lifestyles and emergence of pathogens.</title>
        <authorList>
            <person name="Haridas S."/>
            <person name="Albert R."/>
            <person name="Binder M."/>
            <person name="Bloem J."/>
            <person name="Labutti K."/>
            <person name="Salamov A."/>
            <person name="Andreopoulos B."/>
            <person name="Baker S."/>
            <person name="Barry K."/>
            <person name="Bills G."/>
            <person name="Bluhm B."/>
            <person name="Cannon C."/>
            <person name="Castanera R."/>
            <person name="Culley D."/>
            <person name="Daum C."/>
            <person name="Ezra D."/>
            <person name="Gonzalez J."/>
            <person name="Henrissat B."/>
            <person name="Kuo A."/>
            <person name="Liang C."/>
            <person name="Lipzen A."/>
            <person name="Lutzoni F."/>
            <person name="Magnuson J."/>
            <person name="Mondo S."/>
            <person name="Nolan M."/>
            <person name="Ohm R."/>
            <person name="Pangilinan J."/>
            <person name="Park H.-J."/>
            <person name="Ramirez L."/>
            <person name="Alfaro M."/>
            <person name="Sun H."/>
            <person name="Tritt A."/>
            <person name="Yoshinaga Y."/>
            <person name="Zwiers L.-H."/>
            <person name="Turgeon B."/>
            <person name="Goodwin S."/>
            <person name="Spatafora J."/>
            <person name="Crous P."/>
            <person name="Grigoriev I."/>
        </authorList>
    </citation>
    <scope>NUCLEOTIDE SEQUENCE</scope>
    <source>
        <strain evidence="8">CBS 122681</strain>
    </source>
</reference>
<dbReference type="InterPro" id="IPR049326">
    <property type="entry name" value="Rhodopsin_dom_fungi"/>
</dbReference>
<keyword evidence="3 6" id="KW-1133">Transmembrane helix</keyword>
<evidence type="ECO:0000256" key="4">
    <source>
        <dbReference type="ARBA" id="ARBA00023136"/>
    </source>
</evidence>
<feature type="transmembrane region" description="Helical" evidence="6">
    <location>
        <begin position="19"/>
        <end position="43"/>
    </location>
</feature>
<protein>
    <recommendedName>
        <fullName evidence="7">Rhodopsin domain-containing protein</fullName>
    </recommendedName>
</protein>
<feature type="transmembrane region" description="Helical" evidence="6">
    <location>
        <begin position="213"/>
        <end position="231"/>
    </location>
</feature>
<evidence type="ECO:0000256" key="6">
    <source>
        <dbReference type="SAM" id="Phobius"/>
    </source>
</evidence>
<evidence type="ECO:0000256" key="1">
    <source>
        <dbReference type="ARBA" id="ARBA00004141"/>
    </source>
</evidence>
<feature type="transmembrane region" description="Helical" evidence="6">
    <location>
        <begin position="251"/>
        <end position="271"/>
    </location>
</feature>
<dbReference type="PANTHER" id="PTHR33048">
    <property type="entry name" value="PTH11-LIKE INTEGRAL MEMBRANE PROTEIN (AFU_ORTHOLOGUE AFUA_5G11245)"/>
    <property type="match status" value="1"/>
</dbReference>
<feature type="transmembrane region" description="Helical" evidence="6">
    <location>
        <begin position="180"/>
        <end position="201"/>
    </location>
</feature>
<evidence type="ECO:0000259" key="7">
    <source>
        <dbReference type="Pfam" id="PF20684"/>
    </source>
</evidence>
<dbReference type="OrthoDB" id="5329176at2759"/>
<dbReference type="AlphaFoldDB" id="A0A6A6TQ24"/>
<accession>A0A6A6TQ24</accession>
<keyword evidence="4 6" id="KW-0472">Membrane</keyword>
<dbReference type="Pfam" id="PF20684">
    <property type="entry name" value="Fung_rhodopsin"/>
    <property type="match status" value="1"/>
</dbReference>
<dbReference type="GO" id="GO:0016020">
    <property type="term" value="C:membrane"/>
    <property type="evidence" value="ECO:0007669"/>
    <property type="project" value="UniProtKB-SubCell"/>
</dbReference>
<dbReference type="Proteomes" id="UP000799324">
    <property type="component" value="Unassembled WGS sequence"/>
</dbReference>
<dbReference type="InterPro" id="IPR052337">
    <property type="entry name" value="SAT4-like"/>
</dbReference>